<dbReference type="InterPro" id="IPR009061">
    <property type="entry name" value="DNA-bd_dom_put_sf"/>
</dbReference>
<keyword evidence="1" id="KW-0238">DNA-binding</keyword>
<feature type="domain" description="HTH merR-type" evidence="4">
    <location>
        <begin position="21"/>
        <end position="89"/>
    </location>
</feature>
<dbReference type="PANTHER" id="PTHR30204:SF58">
    <property type="entry name" value="HTH-TYPE TRANSCRIPTIONAL REGULATOR YFMP"/>
    <property type="match status" value="1"/>
</dbReference>
<gene>
    <name evidence="5" type="ORF">H7J73_20685</name>
</gene>
<evidence type="ECO:0000313" key="5">
    <source>
        <dbReference type="EMBL" id="MCV7228434.1"/>
    </source>
</evidence>
<name>A0ABT3CG01_9MYCO</name>
<evidence type="ECO:0000259" key="4">
    <source>
        <dbReference type="PROSITE" id="PS50937"/>
    </source>
</evidence>
<dbReference type="Gene3D" id="1.10.1660.10">
    <property type="match status" value="1"/>
</dbReference>
<feature type="compositionally biased region" description="Basic and acidic residues" evidence="3">
    <location>
        <begin position="120"/>
        <end position="135"/>
    </location>
</feature>
<organism evidence="5 6">
    <name type="scientific">Mycolicibacterium komossense</name>
    <dbReference type="NCBI Taxonomy" id="1779"/>
    <lineage>
        <taxon>Bacteria</taxon>
        <taxon>Bacillati</taxon>
        <taxon>Actinomycetota</taxon>
        <taxon>Actinomycetes</taxon>
        <taxon>Mycobacteriales</taxon>
        <taxon>Mycobacteriaceae</taxon>
        <taxon>Mycolicibacterium</taxon>
    </lineage>
</organism>
<evidence type="ECO:0000256" key="2">
    <source>
        <dbReference type="SAM" id="Coils"/>
    </source>
</evidence>
<protein>
    <submittedName>
        <fullName evidence="5">MerR family transcriptional regulator</fullName>
    </submittedName>
</protein>
<dbReference type="PANTHER" id="PTHR30204">
    <property type="entry name" value="REDOX-CYCLING DRUG-SENSING TRANSCRIPTIONAL ACTIVATOR SOXR"/>
    <property type="match status" value="1"/>
</dbReference>
<dbReference type="InterPro" id="IPR047057">
    <property type="entry name" value="MerR_fam"/>
</dbReference>
<dbReference type="SMART" id="SM00422">
    <property type="entry name" value="HTH_MERR"/>
    <property type="match status" value="1"/>
</dbReference>
<dbReference type="Proteomes" id="UP001526201">
    <property type="component" value="Unassembled WGS sequence"/>
</dbReference>
<dbReference type="RefSeq" id="WP_264069571.1">
    <property type="nucleotide sequence ID" value="NZ_JACKTY010000033.1"/>
</dbReference>
<dbReference type="EMBL" id="JACKTY010000033">
    <property type="protein sequence ID" value="MCV7228434.1"/>
    <property type="molecule type" value="Genomic_DNA"/>
</dbReference>
<evidence type="ECO:0000256" key="1">
    <source>
        <dbReference type="ARBA" id="ARBA00023125"/>
    </source>
</evidence>
<comment type="caution">
    <text evidence="5">The sequence shown here is derived from an EMBL/GenBank/DDBJ whole genome shotgun (WGS) entry which is preliminary data.</text>
</comment>
<keyword evidence="2" id="KW-0175">Coiled coil</keyword>
<keyword evidence="6" id="KW-1185">Reference proteome</keyword>
<feature type="region of interest" description="Disordered" evidence="3">
    <location>
        <begin position="120"/>
        <end position="142"/>
    </location>
</feature>
<evidence type="ECO:0000313" key="6">
    <source>
        <dbReference type="Proteomes" id="UP001526201"/>
    </source>
</evidence>
<sequence length="142" mass="15877">MTDRTDDRRHEGERPALSHAVYGISVASELTDIPVQTLRLWERQGLLAPQRSKGGTRRFSADDITLIRRIAALVADGVNLAGVARILDLRDANEALRDNNKALQEDNDILRSAAGYDFEERQSVHSQRARTDGTRNRARQTG</sequence>
<dbReference type="PROSITE" id="PS50937">
    <property type="entry name" value="HTH_MERR_2"/>
    <property type="match status" value="1"/>
</dbReference>
<dbReference type="SUPFAM" id="SSF46955">
    <property type="entry name" value="Putative DNA-binding domain"/>
    <property type="match status" value="1"/>
</dbReference>
<dbReference type="Pfam" id="PF13411">
    <property type="entry name" value="MerR_1"/>
    <property type="match status" value="1"/>
</dbReference>
<dbReference type="InterPro" id="IPR000551">
    <property type="entry name" value="MerR-type_HTH_dom"/>
</dbReference>
<evidence type="ECO:0000256" key="3">
    <source>
        <dbReference type="SAM" id="MobiDB-lite"/>
    </source>
</evidence>
<feature type="coiled-coil region" evidence="2">
    <location>
        <begin position="86"/>
        <end position="113"/>
    </location>
</feature>
<reference evidence="5 6" key="1">
    <citation type="journal article" date="2022" name="BMC Genomics">
        <title>Comparative genome analysis of mycobacteria focusing on tRNA and non-coding RNA.</title>
        <authorList>
            <person name="Behra P.R.K."/>
            <person name="Pettersson B.M.F."/>
            <person name="Ramesh M."/>
            <person name="Das S."/>
            <person name="Dasgupta S."/>
            <person name="Kirsebom L.A."/>
        </authorList>
    </citation>
    <scope>NUCLEOTIDE SEQUENCE [LARGE SCALE GENOMIC DNA]</scope>
    <source>
        <strain evidence="5 6">DSM 44078</strain>
    </source>
</reference>
<proteinExistence type="predicted"/>
<accession>A0ABT3CG01</accession>